<keyword evidence="4 6" id="KW-1133">Transmembrane helix</keyword>
<dbReference type="GO" id="GO:0012505">
    <property type="term" value="C:endomembrane system"/>
    <property type="evidence" value="ECO:0007669"/>
    <property type="project" value="UniProtKB-SubCell"/>
</dbReference>
<reference evidence="8" key="2">
    <citation type="submission" date="2023-05" db="EMBL/GenBank/DDBJ databases">
        <authorList>
            <person name="Fouks B."/>
        </authorList>
    </citation>
    <scope>NUCLEOTIDE SEQUENCE</scope>
    <source>
        <strain evidence="8">Stay&amp;Tobe</strain>
        <tissue evidence="8">Testes</tissue>
    </source>
</reference>
<keyword evidence="3 6" id="KW-0812">Transmembrane</keyword>
<evidence type="ECO:0000259" key="7">
    <source>
        <dbReference type="Pfam" id="PF10277"/>
    </source>
</evidence>
<sequence>MCVYVRYLEVKHYPELTSSDNEVSPRVNKVALVNGLLSCLGLDLVANFQETNVISVHLLGAVLCFGAGTIYFIFQVWLSNKMPDLASRRLVITRAVFVAICILSMALFIIGAGVAVVQYDGEEEYGFMVDWDPEMSGLGVAPHEHHL</sequence>
<dbReference type="Pfam" id="PF10277">
    <property type="entry name" value="Frag1"/>
    <property type="match status" value="1"/>
</dbReference>
<dbReference type="InterPro" id="IPR019402">
    <property type="entry name" value="CWH43_N"/>
</dbReference>
<evidence type="ECO:0000313" key="9">
    <source>
        <dbReference type="Proteomes" id="UP001233999"/>
    </source>
</evidence>
<keyword evidence="9" id="KW-1185">Reference proteome</keyword>
<comment type="subcellular location">
    <subcellularLocation>
        <location evidence="1">Endomembrane system</location>
        <topology evidence="1">Multi-pass membrane protein</topology>
    </subcellularLocation>
</comment>
<evidence type="ECO:0000256" key="4">
    <source>
        <dbReference type="ARBA" id="ARBA00022989"/>
    </source>
</evidence>
<feature type="transmembrane region" description="Helical" evidence="6">
    <location>
        <begin position="95"/>
        <end position="119"/>
    </location>
</feature>
<dbReference type="Proteomes" id="UP001233999">
    <property type="component" value="Unassembled WGS sequence"/>
</dbReference>
<name>A0AAD7ZMY1_DIPPU</name>
<gene>
    <name evidence="8" type="ORF">L9F63_021928</name>
</gene>
<evidence type="ECO:0000256" key="6">
    <source>
        <dbReference type="SAM" id="Phobius"/>
    </source>
</evidence>
<evidence type="ECO:0000256" key="3">
    <source>
        <dbReference type="ARBA" id="ARBA00022692"/>
    </source>
</evidence>
<proteinExistence type="inferred from homology"/>
<evidence type="ECO:0000313" key="8">
    <source>
        <dbReference type="EMBL" id="KAJ9583729.1"/>
    </source>
</evidence>
<reference evidence="8" key="1">
    <citation type="journal article" date="2023" name="IScience">
        <title>Live-bearing cockroach genome reveals convergent evolutionary mechanisms linked to viviparity in insects and beyond.</title>
        <authorList>
            <person name="Fouks B."/>
            <person name="Harrison M.C."/>
            <person name="Mikhailova A.A."/>
            <person name="Marchal E."/>
            <person name="English S."/>
            <person name="Carruthers M."/>
            <person name="Jennings E.C."/>
            <person name="Chiamaka E.L."/>
            <person name="Frigard R.A."/>
            <person name="Pippel M."/>
            <person name="Attardo G.M."/>
            <person name="Benoit J.B."/>
            <person name="Bornberg-Bauer E."/>
            <person name="Tobe S.S."/>
        </authorList>
    </citation>
    <scope>NUCLEOTIDE SEQUENCE</scope>
    <source>
        <strain evidence="8">Stay&amp;Tobe</strain>
    </source>
</reference>
<dbReference type="EMBL" id="JASPKZ010007538">
    <property type="protein sequence ID" value="KAJ9583729.1"/>
    <property type="molecule type" value="Genomic_DNA"/>
</dbReference>
<feature type="domain" description="CWH43-like N-terminal" evidence="7">
    <location>
        <begin position="5"/>
        <end position="110"/>
    </location>
</feature>
<accession>A0AAD7ZMY1</accession>
<dbReference type="PANTHER" id="PTHR21324:SF2">
    <property type="entry name" value="EG:22E5.9 PROTEIN"/>
    <property type="match status" value="1"/>
</dbReference>
<dbReference type="AlphaFoldDB" id="A0AAD7ZMY1"/>
<evidence type="ECO:0000256" key="2">
    <source>
        <dbReference type="ARBA" id="ARBA00006565"/>
    </source>
</evidence>
<evidence type="ECO:0000256" key="1">
    <source>
        <dbReference type="ARBA" id="ARBA00004127"/>
    </source>
</evidence>
<organism evidence="8 9">
    <name type="scientific">Diploptera punctata</name>
    <name type="common">Pacific beetle cockroach</name>
    <dbReference type="NCBI Taxonomy" id="6984"/>
    <lineage>
        <taxon>Eukaryota</taxon>
        <taxon>Metazoa</taxon>
        <taxon>Ecdysozoa</taxon>
        <taxon>Arthropoda</taxon>
        <taxon>Hexapoda</taxon>
        <taxon>Insecta</taxon>
        <taxon>Pterygota</taxon>
        <taxon>Neoptera</taxon>
        <taxon>Polyneoptera</taxon>
        <taxon>Dictyoptera</taxon>
        <taxon>Blattodea</taxon>
        <taxon>Blaberoidea</taxon>
        <taxon>Blaberidae</taxon>
        <taxon>Diplopterinae</taxon>
        <taxon>Diploptera</taxon>
    </lineage>
</organism>
<comment type="similarity">
    <text evidence="2">Belongs to the DRAM/TMEM150 family.</text>
</comment>
<feature type="transmembrane region" description="Helical" evidence="6">
    <location>
        <begin position="54"/>
        <end position="74"/>
    </location>
</feature>
<comment type="caution">
    <text evidence="8">The sequence shown here is derived from an EMBL/GenBank/DDBJ whole genome shotgun (WGS) entry which is preliminary data.</text>
</comment>
<keyword evidence="5 6" id="KW-0472">Membrane</keyword>
<protein>
    <recommendedName>
        <fullName evidence="7">CWH43-like N-terminal domain-containing protein</fullName>
    </recommendedName>
</protein>
<dbReference type="InterPro" id="IPR050911">
    <property type="entry name" value="DRAM/TMEM150_Autophagy_Mod"/>
</dbReference>
<dbReference type="PANTHER" id="PTHR21324">
    <property type="entry name" value="FASTING-INDUCIBLE INTEGRAL MEMBRANE PROTEIN TM6P1-RELATED"/>
    <property type="match status" value="1"/>
</dbReference>
<evidence type="ECO:0000256" key="5">
    <source>
        <dbReference type="ARBA" id="ARBA00023136"/>
    </source>
</evidence>